<protein>
    <submittedName>
        <fullName evidence="3">16S rRNA (Guanine(966)-N(2))-methyltransferase RsmD</fullName>
        <ecNumber evidence="3">2.1.1.171</ecNumber>
    </submittedName>
</protein>
<reference evidence="3" key="1">
    <citation type="journal article" date="2020" name="mSystems">
        <title>Genome- and Community-Level Interaction Insights into Carbon Utilization and Element Cycling Functions of Hydrothermarchaeota in Hydrothermal Sediment.</title>
        <authorList>
            <person name="Zhou Z."/>
            <person name="Liu Y."/>
            <person name="Xu W."/>
            <person name="Pan J."/>
            <person name="Luo Z.H."/>
            <person name="Li M."/>
        </authorList>
    </citation>
    <scope>NUCLEOTIDE SEQUENCE [LARGE SCALE GENOMIC DNA]</scope>
    <source>
        <strain evidence="3">SpSt-70</strain>
    </source>
</reference>
<name>A0A7V3ZHD6_DICTH</name>
<evidence type="ECO:0000256" key="2">
    <source>
        <dbReference type="ARBA" id="ARBA00022679"/>
    </source>
</evidence>
<dbReference type="Gene3D" id="3.40.50.150">
    <property type="entry name" value="Vaccinia Virus protein VP39"/>
    <property type="match status" value="1"/>
</dbReference>
<dbReference type="Pfam" id="PF03602">
    <property type="entry name" value="Cons_hypoth95"/>
    <property type="match status" value="1"/>
</dbReference>
<dbReference type="NCBIfam" id="TIGR00095">
    <property type="entry name" value="16S rRNA (guanine(966)-N(2))-methyltransferase RsmD"/>
    <property type="match status" value="1"/>
</dbReference>
<dbReference type="InterPro" id="IPR029063">
    <property type="entry name" value="SAM-dependent_MTases_sf"/>
</dbReference>
<dbReference type="SUPFAM" id="SSF53335">
    <property type="entry name" value="S-adenosyl-L-methionine-dependent methyltransferases"/>
    <property type="match status" value="1"/>
</dbReference>
<keyword evidence="2 3" id="KW-0808">Transferase</keyword>
<comment type="caution">
    <text evidence="3">The sequence shown here is derived from an EMBL/GenBank/DDBJ whole genome shotgun (WGS) entry which is preliminary data.</text>
</comment>
<dbReference type="EC" id="2.1.1.171" evidence="3"/>
<dbReference type="InterPro" id="IPR002052">
    <property type="entry name" value="DNA_methylase_N6_adenine_CS"/>
</dbReference>
<proteinExistence type="predicted"/>
<dbReference type="AlphaFoldDB" id="A0A7V3ZHD6"/>
<dbReference type="PROSITE" id="PS00092">
    <property type="entry name" value="N6_MTASE"/>
    <property type="match status" value="1"/>
</dbReference>
<dbReference type="PIRSF" id="PIRSF004553">
    <property type="entry name" value="CHP00095"/>
    <property type="match status" value="1"/>
</dbReference>
<accession>A0A7V3ZHD6</accession>
<dbReference type="RefSeq" id="WP_149123089.1">
    <property type="nucleotide sequence ID" value="NZ_VTFL01000005.1"/>
</dbReference>
<sequence length="189" mass="21846">MSSEIKISGGLLKDKKIRVLKQGNYRITMEQVRKSMFDMISDKILGSFFLDLFAGSGIVGIEAISYGAEKVVFVENHPNAVRLLRENIKSLGLQDKTKVIYKDVFGFLNKFSLERFDIIFADPPYELGEKIVDMVKYVNDFNWLKDQGMLIIEHHKKTSLPEKYAHLFKFLEKKYGETVLSFYKKGEKT</sequence>
<organism evidence="3">
    <name type="scientific">Dictyoglomus thermophilum</name>
    <dbReference type="NCBI Taxonomy" id="14"/>
    <lineage>
        <taxon>Bacteria</taxon>
        <taxon>Pseudomonadati</taxon>
        <taxon>Dictyoglomota</taxon>
        <taxon>Dictyoglomia</taxon>
        <taxon>Dictyoglomales</taxon>
        <taxon>Dictyoglomaceae</taxon>
        <taxon>Dictyoglomus</taxon>
    </lineage>
</organism>
<dbReference type="PANTHER" id="PTHR43542">
    <property type="entry name" value="METHYLTRANSFERASE"/>
    <property type="match status" value="1"/>
</dbReference>
<dbReference type="GO" id="GO:0052913">
    <property type="term" value="F:16S rRNA (guanine(966)-N(2))-methyltransferase activity"/>
    <property type="evidence" value="ECO:0007669"/>
    <property type="project" value="UniProtKB-EC"/>
</dbReference>
<dbReference type="PANTHER" id="PTHR43542:SF1">
    <property type="entry name" value="METHYLTRANSFERASE"/>
    <property type="match status" value="1"/>
</dbReference>
<evidence type="ECO:0000256" key="1">
    <source>
        <dbReference type="ARBA" id="ARBA00022603"/>
    </source>
</evidence>
<dbReference type="GO" id="GO:0003676">
    <property type="term" value="F:nucleic acid binding"/>
    <property type="evidence" value="ECO:0007669"/>
    <property type="project" value="InterPro"/>
</dbReference>
<dbReference type="CDD" id="cd02440">
    <property type="entry name" value="AdoMet_MTases"/>
    <property type="match status" value="1"/>
</dbReference>
<dbReference type="InterPro" id="IPR004398">
    <property type="entry name" value="RNA_MeTrfase_RsmD"/>
</dbReference>
<dbReference type="EMBL" id="DTDV01000005">
    <property type="protein sequence ID" value="HGK22989.1"/>
    <property type="molecule type" value="Genomic_DNA"/>
</dbReference>
<gene>
    <name evidence="3" type="primary">rsmD</name>
    <name evidence="3" type="ORF">ENU78_00830</name>
</gene>
<evidence type="ECO:0000313" key="3">
    <source>
        <dbReference type="EMBL" id="HGK22989.1"/>
    </source>
</evidence>
<keyword evidence="1 3" id="KW-0489">Methyltransferase</keyword>